<dbReference type="AlphaFoldDB" id="A0A1F8F776"/>
<comment type="caution">
    <text evidence="1">The sequence shown here is derived from an EMBL/GenBank/DDBJ whole genome shotgun (WGS) entry which is preliminary data.</text>
</comment>
<evidence type="ECO:0000313" key="1">
    <source>
        <dbReference type="EMBL" id="OGN08106.1"/>
    </source>
</evidence>
<name>A0A1F8F776_9BACT</name>
<sequence>MRAVFSRGQGLTRYPGEDRVARGILRGQREIGRRKRPLVPDVECCNQLAHSMLSSGAMWTRRFNFQLHWKLCFAGVAFSFPLCYLPKSSLKAEGRLRQMATQGTTP</sequence>
<evidence type="ECO:0000313" key="2">
    <source>
        <dbReference type="Proteomes" id="UP000178023"/>
    </source>
</evidence>
<dbReference type="EMBL" id="MGJL01000011">
    <property type="protein sequence ID" value="OGN08106.1"/>
    <property type="molecule type" value="Genomic_DNA"/>
</dbReference>
<reference evidence="1 2" key="1">
    <citation type="journal article" date="2016" name="Nat. Commun.">
        <title>Thousands of microbial genomes shed light on interconnected biogeochemical processes in an aquifer system.</title>
        <authorList>
            <person name="Anantharaman K."/>
            <person name="Brown C.T."/>
            <person name="Hug L.A."/>
            <person name="Sharon I."/>
            <person name="Castelle C.J."/>
            <person name="Probst A.J."/>
            <person name="Thomas B.C."/>
            <person name="Singh A."/>
            <person name="Wilkins M.J."/>
            <person name="Karaoz U."/>
            <person name="Brodie E.L."/>
            <person name="Williams K.H."/>
            <person name="Hubbard S.S."/>
            <person name="Banfield J.F."/>
        </authorList>
    </citation>
    <scope>NUCLEOTIDE SEQUENCE [LARGE SCALE GENOMIC DNA]</scope>
</reference>
<accession>A0A1F8F776</accession>
<protein>
    <submittedName>
        <fullName evidence="1">Uncharacterized protein</fullName>
    </submittedName>
</protein>
<gene>
    <name evidence="1" type="ORF">A2750_01490</name>
</gene>
<dbReference type="Proteomes" id="UP000178023">
    <property type="component" value="Unassembled WGS sequence"/>
</dbReference>
<organism evidence="1 2">
    <name type="scientific">Candidatus Yanofskybacteria bacterium RIFCSPHIGHO2_01_FULL_45_42</name>
    <dbReference type="NCBI Taxonomy" id="1802671"/>
    <lineage>
        <taxon>Bacteria</taxon>
        <taxon>Candidatus Yanofskyibacteriota</taxon>
    </lineage>
</organism>
<proteinExistence type="predicted"/>